<dbReference type="GO" id="GO:0004040">
    <property type="term" value="F:amidase activity"/>
    <property type="evidence" value="ECO:0007669"/>
    <property type="project" value="InterPro"/>
</dbReference>
<dbReference type="Proteomes" id="UP000789326">
    <property type="component" value="Unassembled WGS sequence"/>
</dbReference>
<dbReference type="AlphaFoldDB" id="A0A9W4PH98"/>
<dbReference type="GO" id="GO:0003796">
    <property type="term" value="F:lysozyme activity"/>
    <property type="evidence" value="ECO:0007669"/>
    <property type="project" value="UniProtKB-EC"/>
</dbReference>
<evidence type="ECO:0000313" key="3">
    <source>
        <dbReference type="EMBL" id="CAH0238808.1"/>
    </source>
</evidence>
<keyword evidence="1 3" id="KW-0378">Hydrolase</keyword>
<dbReference type="InterPro" id="IPR002901">
    <property type="entry name" value="MGlyc_endo_b_GlcNAc-like_dom"/>
</dbReference>
<evidence type="ECO:0000313" key="4">
    <source>
        <dbReference type="Proteomes" id="UP000789326"/>
    </source>
</evidence>
<keyword evidence="3" id="KW-0326">Glycosidase</keyword>
<dbReference type="Gene3D" id="1.10.530.10">
    <property type="match status" value="1"/>
</dbReference>
<dbReference type="PANTHER" id="PTHR33308">
    <property type="entry name" value="PEPTIDOGLYCAN HYDROLASE FLGJ"/>
    <property type="match status" value="1"/>
</dbReference>
<evidence type="ECO:0000256" key="1">
    <source>
        <dbReference type="ARBA" id="ARBA00022801"/>
    </source>
</evidence>
<sequence>MSKERLIKEIAPYAQKIQKEFNILPSVVIAKACLESGYGTSLLENQGKKFGIKDDFKGESVIIQKMECINGVPVQV</sequence>
<accession>A0A9W4PH98</accession>
<dbReference type="EMBL" id="CAKKMG010000038">
    <property type="protein sequence ID" value="CAH0238808.1"/>
    <property type="molecule type" value="Genomic_DNA"/>
</dbReference>
<dbReference type="RefSeq" id="WP_230302424.1">
    <property type="nucleotide sequence ID" value="NZ_CAKKMG010000038.1"/>
</dbReference>
<dbReference type="EC" id="3.2.1.17" evidence="3"/>
<dbReference type="Pfam" id="PF01832">
    <property type="entry name" value="Glucosaminidase"/>
    <property type="match status" value="1"/>
</dbReference>
<gene>
    <name evidence="3" type="ORF">SRABI133_02830</name>
</gene>
<organism evidence="3 4">
    <name type="scientific">Peribacillus simplex</name>
    <dbReference type="NCBI Taxonomy" id="1478"/>
    <lineage>
        <taxon>Bacteria</taxon>
        <taxon>Bacillati</taxon>
        <taxon>Bacillota</taxon>
        <taxon>Bacilli</taxon>
        <taxon>Bacillales</taxon>
        <taxon>Bacillaceae</taxon>
        <taxon>Peribacillus</taxon>
    </lineage>
</organism>
<proteinExistence type="predicted"/>
<dbReference type="PANTHER" id="PTHR33308:SF9">
    <property type="entry name" value="PEPTIDOGLYCAN HYDROLASE FLGJ"/>
    <property type="match status" value="1"/>
</dbReference>
<protein>
    <submittedName>
        <fullName evidence="3">Muramidase-2</fullName>
        <ecNumber evidence="3">3.2.1.17</ecNumber>
    </submittedName>
</protein>
<name>A0A9W4PH98_9BACI</name>
<feature type="domain" description="Mannosyl-glycoprotein endo-beta-N-acetylglucosamidase-like" evidence="2">
    <location>
        <begin position="11"/>
        <end position="67"/>
    </location>
</feature>
<comment type="caution">
    <text evidence="3">The sequence shown here is derived from an EMBL/GenBank/DDBJ whole genome shotgun (WGS) entry which is preliminary data.</text>
</comment>
<reference evidence="3" key="1">
    <citation type="submission" date="2021-11" db="EMBL/GenBank/DDBJ databases">
        <authorList>
            <person name="Bulgarelli D."/>
        </authorList>
    </citation>
    <scope>NUCLEOTIDE SEQUENCE</scope>
    <source>
        <strain evidence="3">Bi133</strain>
    </source>
</reference>
<evidence type="ECO:0000259" key="2">
    <source>
        <dbReference type="Pfam" id="PF01832"/>
    </source>
</evidence>
<dbReference type="InterPro" id="IPR051056">
    <property type="entry name" value="Glycosyl_Hydrolase_73"/>
</dbReference>